<proteinExistence type="predicted"/>
<keyword evidence="1" id="KW-0472">Membrane</keyword>
<name>A0AAQ3S778_VIGMU</name>
<keyword evidence="2" id="KW-0732">Signal</keyword>
<evidence type="ECO:0000256" key="1">
    <source>
        <dbReference type="SAM" id="Phobius"/>
    </source>
</evidence>
<feature type="non-terminal residue" evidence="3">
    <location>
        <position position="132"/>
    </location>
</feature>
<evidence type="ECO:0000256" key="2">
    <source>
        <dbReference type="SAM" id="SignalP"/>
    </source>
</evidence>
<dbReference type="EMBL" id="CP144699">
    <property type="protein sequence ID" value="WVZ18289.1"/>
    <property type="molecule type" value="Genomic_DNA"/>
</dbReference>
<accession>A0AAQ3S778</accession>
<feature type="signal peptide" evidence="2">
    <location>
        <begin position="1"/>
        <end position="20"/>
    </location>
</feature>
<keyword evidence="4" id="KW-1185">Reference proteome</keyword>
<feature type="transmembrane region" description="Helical" evidence="1">
    <location>
        <begin position="85"/>
        <end position="110"/>
    </location>
</feature>
<gene>
    <name evidence="3" type="ORF">V8G54_005611</name>
</gene>
<dbReference type="AlphaFoldDB" id="A0AAQ3S778"/>
<organism evidence="3 4">
    <name type="scientific">Vigna mungo</name>
    <name type="common">Black gram</name>
    <name type="synonym">Phaseolus mungo</name>
    <dbReference type="NCBI Taxonomy" id="3915"/>
    <lineage>
        <taxon>Eukaryota</taxon>
        <taxon>Viridiplantae</taxon>
        <taxon>Streptophyta</taxon>
        <taxon>Embryophyta</taxon>
        <taxon>Tracheophyta</taxon>
        <taxon>Spermatophyta</taxon>
        <taxon>Magnoliopsida</taxon>
        <taxon>eudicotyledons</taxon>
        <taxon>Gunneridae</taxon>
        <taxon>Pentapetalae</taxon>
        <taxon>rosids</taxon>
        <taxon>fabids</taxon>
        <taxon>Fabales</taxon>
        <taxon>Fabaceae</taxon>
        <taxon>Papilionoideae</taxon>
        <taxon>50 kb inversion clade</taxon>
        <taxon>NPAAA clade</taxon>
        <taxon>indigoferoid/millettioid clade</taxon>
        <taxon>Phaseoleae</taxon>
        <taxon>Vigna</taxon>
    </lineage>
</organism>
<protein>
    <submittedName>
        <fullName evidence="3">Uncharacterized protein</fullName>
    </submittedName>
</protein>
<keyword evidence="1" id="KW-1133">Transmembrane helix</keyword>
<reference evidence="3 4" key="1">
    <citation type="journal article" date="2023" name="Life. Sci Alliance">
        <title>Evolutionary insights into 3D genome organization and epigenetic landscape of Vigna mungo.</title>
        <authorList>
            <person name="Junaid A."/>
            <person name="Singh B."/>
            <person name="Bhatia S."/>
        </authorList>
    </citation>
    <scope>NUCLEOTIDE SEQUENCE [LARGE SCALE GENOMIC DNA]</scope>
    <source>
        <strain evidence="3">Urdbean</strain>
    </source>
</reference>
<evidence type="ECO:0000313" key="3">
    <source>
        <dbReference type="EMBL" id="WVZ18289.1"/>
    </source>
</evidence>
<sequence length="132" mass="15921">HLKPCYLFLLHILNSREILCLLTLFRNWRSHSNFHRFCTSQRVREVTEESEHTWCFLQDNDSCLKLCVLTLYLSPLHHLYPFHFLFIYIYIHLLESLFIYFSLAFPFVAWTNPKFQLLGPHYQPNNINTASI</sequence>
<feature type="chain" id="PRO_5043025312" evidence="2">
    <location>
        <begin position="21"/>
        <end position="132"/>
    </location>
</feature>
<keyword evidence="1" id="KW-0812">Transmembrane</keyword>
<dbReference type="Proteomes" id="UP001374535">
    <property type="component" value="Chromosome 2"/>
</dbReference>
<evidence type="ECO:0000313" key="4">
    <source>
        <dbReference type="Proteomes" id="UP001374535"/>
    </source>
</evidence>